<feature type="domain" description="LtfC/p132/Gp6 beta-sandwich" evidence="1">
    <location>
        <begin position="6"/>
        <end position="111"/>
    </location>
</feature>
<dbReference type="AlphaFoldDB" id="W5TT68"/>
<accession>W5TT68</accession>
<proteinExistence type="predicted"/>
<dbReference type="KEGG" id="nno:NONO_c73620"/>
<sequence>MAGRKPVREPLNLITGDDFKWSYTWKPDGTNAEDFPGDRELYYEFKDGSGDVWEGGSKWSYEISGSVASIRVESDVADAIANRTPYRLVLQDTGTDPTDESVLIIGNVARQEPQ</sequence>
<dbReference type="STRING" id="1415166.NONO_c73620"/>
<evidence type="ECO:0000259" key="1">
    <source>
        <dbReference type="Pfam" id="PF23926"/>
    </source>
</evidence>
<dbReference type="HOGENOM" id="CLU_2118518_0_0_11"/>
<reference evidence="2 3" key="1">
    <citation type="journal article" date="2014" name="Appl. Environ. Microbiol.">
        <title>Insights into the Microbial Degradation of Rubber and Gutta-Percha by Analysis of the Complete Genome of Nocardia nova SH22a.</title>
        <authorList>
            <person name="Luo Q."/>
            <person name="Hiessl S."/>
            <person name="Poehlein A."/>
            <person name="Daniel R."/>
            <person name="Steinbuchel A."/>
        </authorList>
    </citation>
    <scope>NUCLEOTIDE SEQUENCE [LARGE SCALE GENOMIC DNA]</scope>
    <source>
        <strain evidence="2">SH22a</strain>
    </source>
</reference>
<dbReference type="EMBL" id="CP006850">
    <property type="protein sequence ID" value="AHH22118.1"/>
    <property type="molecule type" value="Genomic_DNA"/>
</dbReference>
<organism evidence="2 3">
    <name type="scientific">Nocardia nova SH22a</name>
    <dbReference type="NCBI Taxonomy" id="1415166"/>
    <lineage>
        <taxon>Bacteria</taxon>
        <taxon>Bacillati</taxon>
        <taxon>Actinomycetota</taxon>
        <taxon>Actinomycetes</taxon>
        <taxon>Mycobacteriales</taxon>
        <taxon>Nocardiaceae</taxon>
        <taxon>Nocardia</taxon>
    </lineage>
</organism>
<gene>
    <name evidence="2" type="ORF">NONO_c73620</name>
</gene>
<protein>
    <recommendedName>
        <fullName evidence="1">LtfC/p132/Gp6 beta-sandwich domain-containing protein</fullName>
    </recommendedName>
</protein>
<evidence type="ECO:0000313" key="3">
    <source>
        <dbReference type="Proteomes" id="UP000019150"/>
    </source>
</evidence>
<dbReference type="PATRIC" id="fig|1415166.3.peg.7554"/>
<dbReference type="Pfam" id="PF23926">
    <property type="entry name" value="LtfC"/>
    <property type="match status" value="1"/>
</dbReference>
<dbReference type="OrthoDB" id="9786575at2"/>
<keyword evidence="3" id="KW-1185">Reference proteome</keyword>
<dbReference type="RefSeq" id="WP_025353393.1">
    <property type="nucleotide sequence ID" value="NZ_CP006850.1"/>
</dbReference>
<name>W5TT68_9NOCA</name>
<dbReference type="Proteomes" id="UP000019150">
    <property type="component" value="Chromosome"/>
</dbReference>
<evidence type="ECO:0000313" key="2">
    <source>
        <dbReference type="EMBL" id="AHH22118.1"/>
    </source>
</evidence>
<dbReference type="InterPro" id="IPR055688">
    <property type="entry name" value="LtfC/p132/Gp6_b-sand"/>
</dbReference>